<reference evidence="12" key="1">
    <citation type="submission" date="2016-03" db="EMBL/GenBank/DDBJ databases">
        <title>Culture-independent genomics supports pathogen discovery for uncultivable bacteria within the genus Chlamydia.</title>
        <authorList>
            <person name="Taylor-Brown A."/>
            <person name="Bachmann N.L."/>
            <person name="Borel N."/>
            <person name="Polkinghorne A."/>
        </authorList>
    </citation>
    <scope>NUCLEOTIDE SEQUENCE [LARGE SCALE GENOMIC DNA]</scope>
    <source>
        <strain evidence="12">2742-308</strain>
    </source>
</reference>
<keyword evidence="4 8" id="KW-0460">Magnesium</keyword>
<dbReference type="Gene3D" id="3.40.50.300">
    <property type="entry name" value="P-loop containing nucleotide triphosphate hydrolases"/>
    <property type="match status" value="1"/>
</dbReference>
<keyword evidence="12" id="KW-1185">Reference proteome</keyword>
<feature type="domain" description="Hflx-type G" evidence="10">
    <location>
        <begin position="232"/>
        <end position="398"/>
    </location>
</feature>
<dbReference type="InterPro" id="IPR025121">
    <property type="entry name" value="GTPase_HflX_N"/>
</dbReference>
<dbReference type="InterPro" id="IPR016496">
    <property type="entry name" value="GTPase_HflX"/>
</dbReference>
<evidence type="ECO:0000256" key="3">
    <source>
        <dbReference type="ARBA" id="ARBA00022741"/>
    </source>
</evidence>
<name>A0A1A9HTU3_9CHLA</name>
<dbReference type="EMBL" id="CP014639">
    <property type="protein sequence ID" value="ANH78265.1"/>
    <property type="molecule type" value="Genomic_DNA"/>
</dbReference>
<dbReference type="GO" id="GO:0046872">
    <property type="term" value="F:metal ion binding"/>
    <property type="evidence" value="ECO:0007669"/>
    <property type="project" value="UniProtKB-KW"/>
</dbReference>
<evidence type="ECO:0000256" key="6">
    <source>
        <dbReference type="HAMAP-Rule" id="MF_00900"/>
    </source>
</evidence>
<dbReference type="GO" id="GO:0005525">
    <property type="term" value="F:GTP binding"/>
    <property type="evidence" value="ECO:0007669"/>
    <property type="project" value="UniProtKB-UniRule"/>
</dbReference>
<dbReference type="FunFam" id="3.40.50.11060:FF:000001">
    <property type="entry name" value="GTPase HflX"/>
    <property type="match status" value="1"/>
</dbReference>
<gene>
    <name evidence="6" type="primary">hflX</name>
    <name evidence="11" type="ORF">Cs308_0094</name>
</gene>
<evidence type="ECO:0000313" key="11">
    <source>
        <dbReference type="EMBL" id="ANH78265.1"/>
    </source>
</evidence>
<feature type="binding site" evidence="8">
    <location>
        <position position="245"/>
    </location>
    <ligand>
        <name>Mg(2+)</name>
        <dbReference type="ChEBI" id="CHEBI:18420"/>
    </ligand>
</feature>
<feature type="binding site" evidence="7">
    <location>
        <begin position="285"/>
        <end position="288"/>
    </location>
    <ligand>
        <name>GTP</name>
        <dbReference type="ChEBI" id="CHEBI:37565"/>
    </ligand>
</feature>
<dbReference type="PANTHER" id="PTHR10229">
    <property type="entry name" value="GTP-BINDING PROTEIN HFLX"/>
    <property type="match status" value="1"/>
</dbReference>
<evidence type="ECO:0000313" key="12">
    <source>
        <dbReference type="Proteomes" id="UP000078162"/>
    </source>
</evidence>
<dbReference type="CDD" id="cd01878">
    <property type="entry name" value="HflX"/>
    <property type="match status" value="1"/>
</dbReference>
<feature type="compositionally biased region" description="Basic residues" evidence="9">
    <location>
        <begin position="1"/>
        <end position="12"/>
    </location>
</feature>
<dbReference type="PROSITE" id="PS51705">
    <property type="entry name" value="G_HFLX"/>
    <property type="match status" value="1"/>
</dbReference>
<dbReference type="Gene3D" id="3.40.50.11060">
    <property type="entry name" value="GTPase HflX, N-terminal domain"/>
    <property type="match status" value="1"/>
</dbReference>
<feature type="binding site" evidence="8">
    <location>
        <position position="265"/>
    </location>
    <ligand>
        <name>Mg(2+)</name>
        <dbReference type="ChEBI" id="CHEBI:18420"/>
    </ligand>
</feature>
<dbReference type="InterPro" id="IPR042108">
    <property type="entry name" value="GTPase_HflX_N_sf"/>
</dbReference>
<dbReference type="AlphaFoldDB" id="A0A1A9HTU3"/>
<feature type="region of interest" description="Disordered" evidence="9">
    <location>
        <begin position="1"/>
        <end position="28"/>
    </location>
</feature>
<dbReference type="InterPro" id="IPR006073">
    <property type="entry name" value="GTP-bd"/>
</dbReference>
<dbReference type="InterPro" id="IPR027417">
    <property type="entry name" value="P-loop_NTPase"/>
</dbReference>
<comment type="subcellular location">
    <subcellularLocation>
        <location evidence="6">Cytoplasm</location>
    </subcellularLocation>
    <text evidence="6">May associate with membranes.</text>
</comment>
<comment type="subunit">
    <text evidence="6">Monomer. Associates with the 50S ribosomal subunit.</text>
</comment>
<evidence type="ECO:0000256" key="2">
    <source>
        <dbReference type="ARBA" id="ARBA00022723"/>
    </source>
</evidence>
<feature type="binding site" evidence="7">
    <location>
        <begin position="238"/>
        <end position="245"/>
    </location>
    <ligand>
        <name>GTP</name>
        <dbReference type="ChEBI" id="CHEBI:37565"/>
    </ligand>
</feature>
<keyword evidence="5 6" id="KW-0342">GTP-binding</keyword>
<dbReference type="NCBIfam" id="TIGR03156">
    <property type="entry name" value="GTP_HflX"/>
    <property type="match status" value="1"/>
</dbReference>
<dbReference type="PATRIC" id="fig|1806891.3.peg.88"/>
<evidence type="ECO:0000256" key="4">
    <source>
        <dbReference type="ARBA" id="ARBA00022842"/>
    </source>
</evidence>
<dbReference type="Proteomes" id="UP000078162">
    <property type="component" value="Chromosome"/>
</dbReference>
<keyword evidence="3 6" id="KW-0547">Nucleotide-binding</keyword>
<dbReference type="STRING" id="1806891.Cs308_0094"/>
<sequence length="460" mass="51980">MENIKKDKHKGKNIPNHNNTLEEKLPSPHEKQDTFQALAVSCYSSKTDPSIVLEHLEELVSLAESCGIAVIKTRSWILKTPIASTYINEGKLVEIEEILKAFPFIGTVVIDDEITASQQRNLEKRLKIAVLDRTELILEIFANRALTAEARLQVELAQARYLLPRLKRMWGHLSRQKSGGGSGGFVKGEGEKQIELDRRMIWEKIHKLTTELNAVVRQREQRRKAKERQEIPTFALIGYTNSGKSTLLNLLTAADTCVEDKLFATLDPKTRRCRLPGGCRVLITDTVGFIRKLPHTLVAAFKSTLEAALHEKVLLHIVDVSHPLASEHVQTTYDILEELGIHNPKIITVLNKIDVLSEGKIPSKLRLLSSRPVLISAKRGEGIQSLLAAMTNIIQEDYTEVTLHFPYTEYGKFAELCDSGLIVSHRYQEDYLLVEAYLPKKFQKRFHSFVVEGLSENPPE</sequence>
<dbReference type="PANTHER" id="PTHR10229:SF0">
    <property type="entry name" value="GTP-BINDING PROTEIN 6-RELATED"/>
    <property type="match status" value="1"/>
</dbReference>
<dbReference type="GO" id="GO:0003924">
    <property type="term" value="F:GTPase activity"/>
    <property type="evidence" value="ECO:0007669"/>
    <property type="project" value="UniProtKB-UniRule"/>
</dbReference>
<comment type="similarity">
    <text evidence="6">Belongs to the TRAFAC class OBG-HflX-like GTPase superfamily. HflX GTPase family.</text>
</comment>
<dbReference type="GO" id="GO:0005737">
    <property type="term" value="C:cytoplasm"/>
    <property type="evidence" value="ECO:0007669"/>
    <property type="project" value="UniProtKB-SubCell"/>
</dbReference>
<dbReference type="GO" id="GO:0043022">
    <property type="term" value="F:ribosome binding"/>
    <property type="evidence" value="ECO:0007669"/>
    <property type="project" value="TreeGrafter"/>
</dbReference>
<evidence type="ECO:0000259" key="10">
    <source>
        <dbReference type="PROSITE" id="PS51705"/>
    </source>
</evidence>
<dbReference type="Gene3D" id="6.10.250.2860">
    <property type="match status" value="1"/>
</dbReference>
<dbReference type="Pfam" id="PF16360">
    <property type="entry name" value="GTP-bdg_M"/>
    <property type="match status" value="1"/>
</dbReference>
<protein>
    <recommendedName>
        <fullName evidence="6">GTPase HflX</fullName>
    </recommendedName>
    <alternativeName>
        <fullName evidence="6">GTP-binding protein HflX</fullName>
    </alternativeName>
</protein>
<comment type="function">
    <text evidence="6">GTPase that associates with the 50S ribosomal subunit and may have a role during protein synthesis or ribosome biogenesis.</text>
</comment>
<dbReference type="KEGG" id="csaz:Cs308_0094"/>
<evidence type="ECO:0000256" key="9">
    <source>
        <dbReference type="SAM" id="MobiDB-lite"/>
    </source>
</evidence>
<dbReference type="Pfam" id="PF13167">
    <property type="entry name" value="GTP-bdg_N"/>
    <property type="match status" value="1"/>
</dbReference>
<keyword evidence="2 8" id="KW-0479">Metal-binding</keyword>
<proteinExistence type="inferred from homology"/>
<evidence type="ECO:0000256" key="8">
    <source>
        <dbReference type="PIRSR" id="PIRSR006809-2"/>
    </source>
</evidence>
<evidence type="ECO:0000256" key="1">
    <source>
        <dbReference type="ARBA" id="ARBA00022490"/>
    </source>
</evidence>
<dbReference type="InterPro" id="IPR030394">
    <property type="entry name" value="G_HFLX_dom"/>
</dbReference>
<organism evidence="11 12">
    <name type="scientific">Candidatus Chlamydia sanziniae</name>
    <dbReference type="NCBI Taxonomy" id="1806891"/>
    <lineage>
        <taxon>Bacteria</taxon>
        <taxon>Pseudomonadati</taxon>
        <taxon>Chlamydiota</taxon>
        <taxon>Chlamydiia</taxon>
        <taxon>Chlamydiales</taxon>
        <taxon>Chlamydiaceae</taxon>
        <taxon>Chlamydia/Chlamydophila group</taxon>
        <taxon>Chlamydia</taxon>
    </lineage>
</organism>
<comment type="cofactor">
    <cofactor evidence="8">
        <name>Mg(2+)</name>
        <dbReference type="ChEBI" id="CHEBI:18420"/>
    </cofactor>
</comment>
<dbReference type="InterPro" id="IPR032305">
    <property type="entry name" value="GTP-bd_M"/>
</dbReference>
<keyword evidence="1 6" id="KW-0963">Cytoplasm</keyword>
<evidence type="ECO:0000256" key="5">
    <source>
        <dbReference type="ARBA" id="ARBA00023134"/>
    </source>
</evidence>
<dbReference type="HAMAP" id="MF_00900">
    <property type="entry name" value="GTPase_HflX"/>
    <property type="match status" value="1"/>
</dbReference>
<feature type="binding site" evidence="7">
    <location>
        <begin position="263"/>
        <end position="267"/>
    </location>
    <ligand>
        <name>GTP</name>
        <dbReference type="ChEBI" id="CHEBI:37565"/>
    </ligand>
</feature>
<dbReference type="PIRSF" id="PIRSF006809">
    <property type="entry name" value="GTP-binding_hflX_prd"/>
    <property type="match status" value="1"/>
</dbReference>
<dbReference type="Pfam" id="PF01926">
    <property type="entry name" value="MMR_HSR1"/>
    <property type="match status" value="1"/>
</dbReference>
<feature type="binding site" evidence="7">
    <location>
        <begin position="376"/>
        <end position="378"/>
    </location>
    <ligand>
        <name>GTP</name>
        <dbReference type="ChEBI" id="CHEBI:37565"/>
    </ligand>
</feature>
<dbReference type="SUPFAM" id="SSF52540">
    <property type="entry name" value="P-loop containing nucleoside triphosphate hydrolases"/>
    <property type="match status" value="1"/>
</dbReference>
<accession>A0A1A9HTU3</accession>
<feature type="binding site" evidence="7">
    <location>
        <begin position="351"/>
        <end position="354"/>
    </location>
    <ligand>
        <name>GTP</name>
        <dbReference type="ChEBI" id="CHEBI:37565"/>
    </ligand>
</feature>
<evidence type="ECO:0000256" key="7">
    <source>
        <dbReference type="PIRSR" id="PIRSR006809-1"/>
    </source>
</evidence>